<dbReference type="Proteomes" id="UP000515292">
    <property type="component" value="Chromosome"/>
</dbReference>
<proteinExistence type="predicted"/>
<dbReference type="AlphaFoldDB" id="A0A7G5IL39"/>
<dbReference type="EMBL" id="CP059851">
    <property type="protein sequence ID" value="QMW24081.1"/>
    <property type="molecule type" value="Genomic_DNA"/>
</dbReference>
<keyword evidence="1" id="KW-0732">Signal</keyword>
<protein>
    <submittedName>
        <fullName evidence="2">ABC transporter substrate-binding protein</fullName>
    </submittedName>
</protein>
<keyword evidence="3" id="KW-1185">Reference proteome</keyword>
<evidence type="ECO:0000313" key="3">
    <source>
        <dbReference type="Proteomes" id="UP000515292"/>
    </source>
</evidence>
<evidence type="ECO:0000256" key="1">
    <source>
        <dbReference type="SAM" id="SignalP"/>
    </source>
</evidence>
<dbReference type="InterPro" id="IPR008869">
    <property type="entry name" value="MlaC/ttg2D"/>
</dbReference>
<accession>A0A7G5IL39</accession>
<dbReference type="RefSeq" id="WP_182297904.1">
    <property type="nucleotide sequence ID" value="NZ_CP059851.1"/>
</dbReference>
<evidence type="ECO:0000313" key="2">
    <source>
        <dbReference type="EMBL" id="QMW24081.1"/>
    </source>
</evidence>
<dbReference type="KEGG" id="sand:H3309_06360"/>
<dbReference type="Pfam" id="PF05494">
    <property type="entry name" value="MlaC"/>
    <property type="match status" value="1"/>
</dbReference>
<dbReference type="InterPro" id="IPR042245">
    <property type="entry name" value="Tgt2/MlaC_sf"/>
</dbReference>
<feature type="chain" id="PRO_5028910443" evidence="1">
    <location>
        <begin position="19"/>
        <end position="202"/>
    </location>
</feature>
<dbReference type="PANTHER" id="PTHR36573">
    <property type="entry name" value="INTERMEMBRANE PHOSPHOLIPID TRANSPORT SYSTEM BINDING PROTEIN MLAC"/>
    <property type="match status" value="1"/>
</dbReference>
<dbReference type="PANTHER" id="PTHR36573:SF1">
    <property type="entry name" value="INTERMEMBRANE PHOSPHOLIPID TRANSPORT SYSTEM BINDING PROTEIN MLAC"/>
    <property type="match status" value="1"/>
</dbReference>
<dbReference type="Gene3D" id="3.10.450.710">
    <property type="entry name" value="Tgt2/MlaC"/>
    <property type="match status" value="1"/>
</dbReference>
<name>A0A7G5IL39_9SPHN</name>
<organism evidence="2 3">
    <name type="scientific">Sandaracinobacteroides saxicola</name>
    <dbReference type="NCBI Taxonomy" id="2759707"/>
    <lineage>
        <taxon>Bacteria</taxon>
        <taxon>Pseudomonadati</taxon>
        <taxon>Pseudomonadota</taxon>
        <taxon>Alphaproteobacteria</taxon>
        <taxon>Sphingomonadales</taxon>
        <taxon>Sphingosinicellaceae</taxon>
        <taxon>Sandaracinobacteroides</taxon>
    </lineage>
</organism>
<feature type="signal peptide" evidence="1">
    <location>
        <begin position="1"/>
        <end position="18"/>
    </location>
</feature>
<sequence length="202" mass="21787">MRPLLLAAALTLAIPAFAQTPAPAGQASPATQAAAGAFVIALSNETFAVLRDKSLSKDAARAKFRNLLRANFAIPDIGNRLIRRYRAQITPAQLSAYQAALPVFIVNTYADRLYDFADARVTLVRTAPRGSRGDVDVFTRITRPNAGNPIEAVWAVRPGNPSQITNLTVNGVNVALTQEADFSAYIQKNGFDALVDFMKKAK</sequence>
<reference evidence="2 3" key="1">
    <citation type="submission" date="2020-07" db="EMBL/GenBank/DDBJ databases">
        <title>Complete genome sequence for Sandaracinobacter sp. M6.</title>
        <authorList>
            <person name="Tang Y."/>
            <person name="Liu Q."/>
            <person name="Guo Z."/>
            <person name="Lei P."/>
            <person name="Huang B."/>
        </authorList>
    </citation>
    <scope>NUCLEOTIDE SEQUENCE [LARGE SCALE GENOMIC DNA]</scope>
    <source>
        <strain evidence="2 3">M6</strain>
    </source>
</reference>
<gene>
    <name evidence="2" type="ORF">H3309_06360</name>
</gene>